<dbReference type="AlphaFoldDB" id="A0A255YV91"/>
<dbReference type="OrthoDB" id="196483at2"/>
<accession>A0A255YV91</accession>
<organism evidence="1 2">
    <name type="scientific">Niveispirillum lacus</name>
    <dbReference type="NCBI Taxonomy" id="1981099"/>
    <lineage>
        <taxon>Bacteria</taxon>
        <taxon>Pseudomonadati</taxon>
        <taxon>Pseudomonadota</taxon>
        <taxon>Alphaproteobacteria</taxon>
        <taxon>Rhodospirillales</taxon>
        <taxon>Azospirillaceae</taxon>
        <taxon>Niveispirillum</taxon>
    </lineage>
</organism>
<dbReference type="Proteomes" id="UP000216998">
    <property type="component" value="Unassembled WGS sequence"/>
</dbReference>
<reference evidence="1 2" key="1">
    <citation type="submission" date="2017-07" db="EMBL/GenBank/DDBJ databases">
        <title>Niveispirillum cyanobacteriorum sp. nov., isolated from cyanobacterial aggregates in a eutrophic lake.</title>
        <authorList>
            <person name="Cai H."/>
        </authorList>
    </citation>
    <scope>NUCLEOTIDE SEQUENCE [LARGE SCALE GENOMIC DNA]</scope>
    <source>
        <strain evidence="2">TH1-14</strain>
    </source>
</reference>
<sequence>MAAHLDQQTDPPPFACQECGACCAYAADWPRFSLEEDADIARIPEAMIAPDGSGMRWTGERCAALSGTVGEHVACTIYADRPIVCHDCVAGDEACLMARERHGMSITLP</sequence>
<protein>
    <submittedName>
        <fullName evidence="1">Zinc/iron-chelating domain-containing protein</fullName>
    </submittedName>
</protein>
<dbReference type="EMBL" id="NOXU01000031">
    <property type="protein sequence ID" value="OYQ32575.1"/>
    <property type="molecule type" value="Genomic_DNA"/>
</dbReference>
<evidence type="ECO:0000313" key="1">
    <source>
        <dbReference type="EMBL" id="OYQ32575.1"/>
    </source>
</evidence>
<dbReference type="InterPro" id="IPR005358">
    <property type="entry name" value="Puta_zinc/iron-chelating_dom"/>
</dbReference>
<gene>
    <name evidence="1" type="ORF">CHU95_17495</name>
</gene>
<comment type="caution">
    <text evidence="1">The sequence shown here is derived from an EMBL/GenBank/DDBJ whole genome shotgun (WGS) entry which is preliminary data.</text>
</comment>
<proteinExistence type="predicted"/>
<dbReference type="RefSeq" id="WP_094457610.1">
    <property type="nucleotide sequence ID" value="NZ_NOXU01000031.1"/>
</dbReference>
<keyword evidence="2" id="KW-1185">Reference proteome</keyword>
<evidence type="ECO:0000313" key="2">
    <source>
        <dbReference type="Proteomes" id="UP000216998"/>
    </source>
</evidence>
<dbReference type="Pfam" id="PF03692">
    <property type="entry name" value="CxxCxxCC"/>
    <property type="match status" value="1"/>
</dbReference>
<name>A0A255YV91_9PROT</name>